<reference evidence="2 3" key="1">
    <citation type="submission" date="2020-05" db="EMBL/GenBank/DDBJ databases">
        <title>Parvularcula mediterraneae sp. nov., isolated from polypropylene straw from shallow seawater of the seashore of Laganas in Zakynthos island, Greece.</title>
        <authorList>
            <person name="Szabo I."/>
            <person name="Al-Omari J."/>
            <person name="Rado J."/>
            <person name="Szerdahelyi G.S."/>
        </authorList>
    </citation>
    <scope>NUCLEOTIDE SEQUENCE [LARGE SCALE GENOMIC DNA]</scope>
    <source>
        <strain evidence="2 3">ZS-1/3</strain>
    </source>
</reference>
<evidence type="ECO:0000256" key="1">
    <source>
        <dbReference type="SAM" id="MobiDB-lite"/>
    </source>
</evidence>
<feature type="region of interest" description="Disordered" evidence="1">
    <location>
        <begin position="259"/>
        <end position="293"/>
    </location>
</feature>
<protein>
    <submittedName>
        <fullName evidence="2">Uncharacterized protein</fullName>
    </submittedName>
</protein>
<keyword evidence="3" id="KW-1185">Reference proteome</keyword>
<evidence type="ECO:0000313" key="3">
    <source>
        <dbReference type="Proteomes" id="UP000536835"/>
    </source>
</evidence>
<sequence length="293" mass="32012">MMRMRFLRAGVHLRRWKRRPKIAAALGRVRQGTPYAASGVLNLLLIAGLAAGYTSFVAKGIVNAGPGERVVTVRLFDALPNEPDPVPENLSEEVEEAEEAVIGADTIPEGNAIEEGEDVGEQVGDAAPEEELGEQVTAAQIGVDVPSVALPEVDAGEGRPDGVVGIDCYRVFSGNREQALECAGREILSGWRAELATYGDDWNRFASELGTGRRQIRYGPLRRVVDPQEFGYPSGLEVPKEVQEQYERALAEVRRRQQIEEFGRPNDVEEEIEAERARDQDAATYNPVSPSGS</sequence>
<gene>
    <name evidence="2" type="ORF">HK107_02625</name>
</gene>
<accession>A0A7Y3W486</accession>
<dbReference type="EMBL" id="JABFCX010000002">
    <property type="protein sequence ID" value="NNU15218.1"/>
    <property type="molecule type" value="Genomic_DNA"/>
</dbReference>
<dbReference type="AlphaFoldDB" id="A0A7Y3W486"/>
<name>A0A7Y3W486_9PROT</name>
<organism evidence="2 3">
    <name type="scientific">Parvularcula mediterranea</name>
    <dbReference type="NCBI Taxonomy" id="2732508"/>
    <lineage>
        <taxon>Bacteria</taxon>
        <taxon>Pseudomonadati</taxon>
        <taxon>Pseudomonadota</taxon>
        <taxon>Alphaproteobacteria</taxon>
        <taxon>Parvularculales</taxon>
        <taxon>Parvularculaceae</taxon>
        <taxon>Parvularcula</taxon>
    </lineage>
</organism>
<evidence type="ECO:0000313" key="2">
    <source>
        <dbReference type="EMBL" id="NNU15218.1"/>
    </source>
</evidence>
<comment type="caution">
    <text evidence="2">The sequence shown here is derived from an EMBL/GenBank/DDBJ whole genome shotgun (WGS) entry which is preliminary data.</text>
</comment>
<dbReference type="RefSeq" id="WP_173196526.1">
    <property type="nucleotide sequence ID" value="NZ_JABFCX010000002.1"/>
</dbReference>
<dbReference type="Proteomes" id="UP000536835">
    <property type="component" value="Unassembled WGS sequence"/>
</dbReference>
<proteinExistence type="predicted"/>